<dbReference type="PANTHER" id="PTHR21015">
    <property type="entry name" value="UDP-N-ACETYLGLUCOSAMINE--N-ACETYLMURAMYL-(PENTAPEPTIDE) PYROPHOSPHORYL-UNDECAPRENOL N-ACETYLGLUCOSAMINE TRANSFERASE 1"/>
    <property type="match status" value="1"/>
</dbReference>
<dbReference type="Pfam" id="PF03033">
    <property type="entry name" value="Glyco_transf_28"/>
    <property type="match status" value="1"/>
</dbReference>
<keyword evidence="1 10" id="KW-1003">Cell membrane</keyword>
<evidence type="ECO:0000256" key="1">
    <source>
        <dbReference type="ARBA" id="ARBA00022475"/>
    </source>
</evidence>
<dbReference type="SUPFAM" id="SSF53756">
    <property type="entry name" value="UDP-Glycosyltransferase/glycogen phosphorylase"/>
    <property type="match status" value="1"/>
</dbReference>
<evidence type="ECO:0000313" key="13">
    <source>
        <dbReference type="EMBL" id="QGU95306.1"/>
    </source>
</evidence>
<dbReference type="InterPro" id="IPR007235">
    <property type="entry name" value="Glyco_trans_28_C"/>
</dbReference>
<dbReference type="GO" id="GO:0050511">
    <property type="term" value="F:undecaprenyldiphospho-muramoylpentapeptide beta-N-acetylglucosaminyltransferase activity"/>
    <property type="evidence" value="ECO:0007669"/>
    <property type="project" value="UniProtKB-UniRule"/>
</dbReference>
<comment type="catalytic activity">
    <reaction evidence="10">
        <text>di-trans,octa-cis-undecaprenyl diphospho-N-acetyl-alpha-D-muramoyl-L-alanyl-D-glutamyl-meso-2,6-diaminopimeloyl-D-alanyl-D-alanine + UDP-N-acetyl-alpha-D-glucosamine = di-trans,octa-cis-undecaprenyl diphospho-[N-acetyl-alpha-D-glucosaminyl-(1-&gt;4)]-N-acetyl-alpha-D-muramoyl-L-alanyl-D-glutamyl-meso-2,6-diaminopimeloyl-D-alanyl-D-alanine + UDP + H(+)</text>
        <dbReference type="Rhea" id="RHEA:31227"/>
        <dbReference type="ChEBI" id="CHEBI:15378"/>
        <dbReference type="ChEBI" id="CHEBI:57705"/>
        <dbReference type="ChEBI" id="CHEBI:58223"/>
        <dbReference type="ChEBI" id="CHEBI:61387"/>
        <dbReference type="ChEBI" id="CHEBI:61388"/>
        <dbReference type="EC" id="2.4.1.227"/>
    </reaction>
</comment>
<comment type="subcellular location">
    <subcellularLocation>
        <location evidence="10">Cell membrane</location>
        <topology evidence="10">Peripheral membrane protein</topology>
        <orientation evidence="10">Cytoplasmic side</orientation>
    </subcellularLocation>
</comment>
<feature type="binding site" evidence="10">
    <location>
        <position position="178"/>
    </location>
    <ligand>
        <name>UDP-N-acetyl-alpha-D-glucosamine</name>
        <dbReference type="ChEBI" id="CHEBI:57705"/>
    </ligand>
</feature>
<dbReference type="NCBIfam" id="TIGR01133">
    <property type="entry name" value="murG"/>
    <property type="match status" value="1"/>
</dbReference>
<evidence type="ECO:0000256" key="7">
    <source>
        <dbReference type="ARBA" id="ARBA00023136"/>
    </source>
</evidence>
<keyword evidence="8 10" id="KW-0131">Cell cycle</keyword>
<dbReference type="NCBIfam" id="NF009102">
    <property type="entry name" value="PRK12446.1"/>
    <property type="match status" value="1"/>
</dbReference>
<dbReference type="GO" id="GO:0009252">
    <property type="term" value="P:peptidoglycan biosynthetic process"/>
    <property type="evidence" value="ECO:0007669"/>
    <property type="project" value="UniProtKB-UniRule"/>
</dbReference>
<accession>A0A6I6EWF8</accession>
<dbReference type="PANTHER" id="PTHR21015:SF27">
    <property type="entry name" value="UDP-N-ACETYLGLUCOSAMINE--N-ACETYLMURAMYL-(PENTAPEPTIDE) PYROPHOSPHORYL-UNDECAPRENOL N-ACETYLGLUCOSAMINE TRANSFERASE"/>
    <property type="match status" value="1"/>
</dbReference>
<dbReference type="EC" id="2.4.1.227" evidence="10"/>
<evidence type="ECO:0000313" key="14">
    <source>
        <dbReference type="Proteomes" id="UP000422764"/>
    </source>
</evidence>
<evidence type="ECO:0000256" key="9">
    <source>
        <dbReference type="ARBA" id="ARBA00023316"/>
    </source>
</evidence>
<comment type="function">
    <text evidence="10">Cell wall formation. Catalyzes the transfer of a GlcNAc subunit on undecaprenyl-pyrophosphoryl-MurNAc-pentapeptide (lipid intermediate I) to form undecaprenyl-pyrophosphoryl-MurNAc-(pentapeptide)GlcNAc (lipid intermediate II).</text>
</comment>
<dbReference type="GO" id="GO:0008360">
    <property type="term" value="P:regulation of cell shape"/>
    <property type="evidence" value="ECO:0007669"/>
    <property type="project" value="UniProtKB-KW"/>
</dbReference>
<dbReference type="GO" id="GO:0005975">
    <property type="term" value="P:carbohydrate metabolic process"/>
    <property type="evidence" value="ECO:0007669"/>
    <property type="project" value="InterPro"/>
</dbReference>
<dbReference type="GO" id="GO:0071555">
    <property type="term" value="P:cell wall organization"/>
    <property type="evidence" value="ECO:0007669"/>
    <property type="project" value="UniProtKB-KW"/>
</dbReference>
<reference evidence="13 14" key="1">
    <citation type="submission" date="2019-12" db="EMBL/GenBank/DDBJ databases">
        <title>Genome sequenceing of Clostridium bovifaecis.</title>
        <authorList>
            <person name="Yao Y."/>
        </authorList>
    </citation>
    <scope>NUCLEOTIDE SEQUENCE [LARGE SCALE GENOMIC DNA]</scope>
    <source>
        <strain evidence="13 14">BXX</strain>
    </source>
</reference>
<keyword evidence="14" id="KW-1185">Reference proteome</keyword>
<proteinExistence type="inferred from homology"/>
<feature type="domain" description="Glycosyltransferase family 28 N-terminal" evidence="11">
    <location>
        <begin position="18"/>
        <end position="155"/>
    </location>
</feature>
<keyword evidence="3 10" id="KW-0328">Glycosyltransferase</keyword>
<protein>
    <recommendedName>
        <fullName evidence="10">UDP-N-acetylglucosamine--N-acetylmuramyl-(pentapeptide) pyrophosphoryl-undecaprenol N-acetylglucosamine transferase</fullName>
        <ecNumber evidence="10">2.4.1.227</ecNumber>
    </recommendedName>
    <alternativeName>
        <fullName evidence="10">Undecaprenyl-PP-MurNAc-pentapeptide-UDPGlcNAc GlcNAc transferase</fullName>
    </alternativeName>
</protein>
<dbReference type="Gene3D" id="3.40.50.2000">
    <property type="entry name" value="Glycogen Phosphorylase B"/>
    <property type="match status" value="2"/>
</dbReference>
<dbReference type="Pfam" id="PF04101">
    <property type="entry name" value="Glyco_tran_28_C"/>
    <property type="match status" value="1"/>
</dbReference>
<sequence length="368" mass="40836">MLFFIDKLGDGFLEKYKIIMTGGGSAGHVTPNLALIPKLSDLGYEIQYIGTEKGIERKIIEGEGIRYHIISSGKLRRYIDIKNLSDPFKVLKGVLEAARIIKREKPNIVFSKGGFVSVPVVIGAYLNRIPVIIHESDITPGLANKISIPFSTKVCVTFPESVKHIKGNKGVLTGTPIREDLLKGSKLKGRQICGYGDEKPILMVIGGSLGSKVINDIIRKKIDTLLKQYNIIHICGKGNLDNSLSSKKGYKQFEYVSEELTHLMAAADMFISRAGANVIFELLALKKPNILIPLSAKASRGDQILNARSFEKSGYSMVLEEEKLTGEVLIETMDRLFKQKDTYIHNMNNSSVKNGVDEIIKLIKKYTH</sequence>
<comment type="similarity">
    <text evidence="10">Belongs to the glycosyltransferase 28 family. MurG subfamily.</text>
</comment>
<dbReference type="GO" id="GO:0005886">
    <property type="term" value="C:plasma membrane"/>
    <property type="evidence" value="ECO:0007669"/>
    <property type="project" value="UniProtKB-SubCell"/>
</dbReference>
<keyword evidence="4 10" id="KW-0808">Transferase</keyword>
<feature type="binding site" evidence="10">
    <location>
        <begin position="25"/>
        <end position="27"/>
    </location>
    <ligand>
        <name>UDP-N-acetyl-alpha-D-glucosamine</name>
        <dbReference type="ChEBI" id="CHEBI:57705"/>
    </ligand>
</feature>
<feature type="binding site" evidence="10">
    <location>
        <position position="303"/>
    </location>
    <ligand>
        <name>UDP-N-acetyl-alpha-D-glucosamine</name>
        <dbReference type="ChEBI" id="CHEBI:57705"/>
    </ligand>
</feature>
<keyword evidence="7 10" id="KW-0472">Membrane</keyword>
<evidence type="ECO:0000256" key="4">
    <source>
        <dbReference type="ARBA" id="ARBA00022679"/>
    </source>
</evidence>
<dbReference type="EMBL" id="CP046522">
    <property type="protein sequence ID" value="QGU95306.1"/>
    <property type="molecule type" value="Genomic_DNA"/>
</dbReference>
<dbReference type="InterPro" id="IPR004276">
    <property type="entry name" value="GlycoTrans_28_N"/>
</dbReference>
<evidence type="ECO:0000259" key="12">
    <source>
        <dbReference type="Pfam" id="PF04101"/>
    </source>
</evidence>
<keyword evidence="5 10" id="KW-0133">Cell shape</keyword>
<keyword evidence="6 10" id="KW-0573">Peptidoglycan synthesis</keyword>
<feature type="domain" description="Glycosyl transferase family 28 C-terminal" evidence="12">
    <location>
        <begin position="202"/>
        <end position="361"/>
    </location>
</feature>
<dbReference type="GO" id="GO:0051301">
    <property type="term" value="P:cell division"/>
    <property type="evidence" value="ECO:0007669"/>
    <property type="project" value="UniProtKB-KW"/>
</dbReference>
<evidence type="ECO:0000256" key="3">
    <source>
        <dbReference type="ARBA" id="ARBA00022676"/>
    </source>
</evidence>
<dbReference type="UniPathway" id="UPA00219"/>
<keyword evidence="2 10" id="KW-0132">Cell division</keyword>
<gene>
    <name evidence="10" type="primary">murG</name>
    <name evidence="13" type="ORF">GOM49_09590</name>
</gene>
<evidence type="ECO:0000256" key="5">
    <source>
        <dbReference type="ARBA" id="ARBA00022960"/>
    </source>
</evidence>
<dbReference type="Proteomes" id="UP000422764">
    <property type="component" value="Chromosome"/>
</dbReference>
<keyword evidence="9 10" id="KW-0961">Cell wall biogenesis/degradation</keyword>
<dbReference type="InterPro" id="IPR006009">
    <property type="entry name" value="GlcNAc_MurG"/>
</dbReference>
<evidence type="ECO:0000256" key="6">
    <source>
        <dbReference type="ARBA" id="ARBA00022984"/>
    </source>
</evidence>
<dbReference type="HAMAP" id="MF_00033">
    <property type="entry name" value="MurG"/>
    <property type="match status" value="1"/>
</dbReference>
<feature type="binding site" evidence="10">
    <location>
        <position position="208"/>
    </location>
    <ligand>
        <name>UDP-N-acetyl-alpha-D-glucosamine</name>
        <dbReference type="ChEBI" id="CHEBI:57705"/>
    </ligand>
</feature>
<evidence type="ECO:0000256" key="2">
    <source>
        <dbReference type="ARBA" id="ARBA00022618"/>
    </source>
</evidence>
<name>A0A6I6EWF8_9CLOT</name>
<organism evidence="13 14">
    <name type="scientific">Clostridium bovifaecis</name>
    <dbReference type="NCBI Taxonomy" id="2184719"/>
    <lineage>
        <taxon>Bacteria</taxon>
        <taxon>Bacillati</taxon>
        <taxon>Bacillota</taxon>
        <taxon>Clostridia</taxon>
        <taxon>Eubacteriales</taxon>
        <taxon>Clostridiaceae</taxon>
        <taxon>Clostridium</taxon>
    </lineage>
</organism>
<evidence type="ECO:0000256" key="10">
    <source>
        <dbReference type="HAMAP-Rule" id="MF_00033"/>
    </source>
</evidence>
<evidence type="ECO:0000259" key="11">
    <source>
        <dbReference type="Pfam" id="PF03033"/>
    </source>
</evidence>
<comment type="caution">
    <text evidence="10">Lacks conserved residue(s) required for the propagation of feature annotation.</text>
</comment>
<comment type="pathway">
    <text evidence="10">Cell wall biogenesis; peptidoglycan biosynthesis.</text>
</comment>
<dbReference type="CDD" id="cd03785">
    <property type="entry name" value="GT28_MurG"/>
    <property type="match status" value="1"/>
</dbReference>
<evidence type="ECO:0000256" key="8">
    <source>
        <dbReference type="ARBA" id="ARBA00023306"/>
    </source>
</evidence>
<dbReference type="AlphaFoldDB" id="A0A6I6EWF8"/>